<dbReference type="InterPro" id="IPR011059">
    <property type="entry name" value="Metal-dep_hydrolase_composite"/>
</dbReference>
<gene>
    <name evidence="3" type="ORF">I8D64_08805</name>
</gene>
<dbReference type="Gene3D" id="3.20.20.140">
    <property type="entry name" value="Metal-dependent hydrolases"/>
    <property type="match status" value="2"/>
</dbReference>
<dbReference type="SUPFAM" id="SSF51338">
    <property type="entry name" value="Composite domain of metallo-dependent hydrolases"/>
    <property type="match status" value="1"/>
</dbReference>
<dbReference type="InterPro" id="IPR050378">
    <property type="entry name" value="Metallo-dep_Hydrolases_sf"/>
</dbReference>
<evidence type="ECO:0000313" key="3">
    <source>
        <dbReference type="EMBL" id="MBK0331501.1"/>
    </source>
</evidence>
<keyword evidence="4" id="KW-1185">Reference proteome</keyword>
<feature type="domain" description="Amidohydrolase 3" evidence="2">
    <location>
        <begin position="51"/>
        <end position="541"/>
    </location>
</feature>
<name>A0ABS1BA17_9MICO</name>
<accession>A0ABS1BA17</accession>
<evidence type="ECO:0000256" key="1">
    <source>
        <dbReference type="SAM" id="MobiDB-lite"/>
    </source>
</evidence>
<proteinExistence type="predicted"/>
<dbReference type="Proteomes" id="UP000612352">
    <property type="component" value="Unassembled WGS sequence"/>
</dbReference>
<dbReference type="RefSeq" id="WP_200502137.1">
    <property type="nucleotide sequence ID" value="NZ_JAEDAJ010000004.1"/>
</dbReference>
<dbReference type="EMBL" id="JAEDAJ010000004">
    <property type="protein sequence ID" value="MBK0331501.1"/>
    <property type="molecule type" value="Genomic_DNA"/>
</dbReference>
<dbReference type="Pfam" id="PF07969">
    <property type="entry name" value="Amidohydro_3"/>
    <property type="match status" value="1"/>
</dbReference>
<dbReference type="InterPro" id="IPR032466">
    <property type="entry name" value="Metal_Hydrolase"/>
</dbReference>
<evidence type="ECO:0000259" key="2">
    <source>
        <dbReference type="Pfam" id="PF07969"/>
    </source>
</evidence>
<sequence>MGRLLIRGGSVVPGDGVAPVHADVLVDGDRVAEVSAPGTGRAGTDLPGTHVIEADGRLVMPGFVDAHSHADAAVFDEDVQLALLRQGITAVIGGQDGVSFAPGDGTYASEYFAPINGAHPGYPGVPETATRGGDPGPTGGAGSASPGTGVSGTHAPGTRVADLLAGYDGRIPLGVAYLVPAGTVRHEVMGSTQDAPTDAQLERMVALVAEGVADGAVGLSTGLDYAPGIFADAAEMASLCAPLAPSALPYVTHMRGGYEDNAQVGVEEAGRIGAAAGVPVHISHFHTPADEAARLMDWLIGQGVAGSFDAYPYTRGCSILAMTMLPPELNAMRADDLVPLLQDPSQRERLRREWFPRVAKNPSLGEEWPELITLAHTAAPELAWAPGLTLAQIAQRRGTDAVDAALDVLVASRLDANAIMAAHHQRAVEDLGRLLAHPAHMGGSDGIFIGAHPHPRARGTFASYLATYVREHGFLNWAQAAAHLSTAAVDRFHLGDRGRIRPGAIADLALVDPDAVRDAATYAAPLQLAEGIDDVIVGGLPVLADGRLTGVTPGGGIRACAPGGRGEPPSAARP</sequence>
<feature type="compositionally biased region" description="Low complexity" evidence="1">
    <location>
        <begin position="143"/>
        <end position="153"/>
    </location>
</feature>
<reference evidence="3 4" key="1">
    <citation type="submission" date="2020-12" db="EMBL/GenBank/DDBJ databases">
        <title>Brachybacterium sp. MASK1Z-5, whole genome shotgun sequence.</title>
        <authorList>
            <person name="Tuo L."/>
        </authorList>
    </citation>
    <scope>NUCLEOTIDE SEQUENCE [LARGE SCALE GENOMIC DNA]</scope>
    <source>
        <strain evidence="3 4">MASK1Z-5</strain>
    </source>
</reference>
<organism evidence="3 4">
    <name type="scientific">Brachybacterium halotolerans</name>
    <dbReference type="NCBI Taxonomy" id="2795215"/>
    <lineage>
        <taxon>Bacteria</taxon>
        <taxon>Bacillati</taxon>
        <taxon>Actinomycetota</taxon>
        <taxon>Actinomycetes</taxon>
        <taxon>Micrococcales</taxon>
        <taxon>Dermabacteraceae</taxon>
        <taxon>Brachybacterium</taxon>
    </lineage>
</organism>
<comment type="caution">
    <text evidence="3">The sequence shown here is derived from an EMBL/GenBank/DDBJ whole genome shotgun (WGS) entry which is preliminary data.</text>
</comment>
<dbReference type="SUPFAM" id="SSF51556">
    <property type="entry name" value="Metallo-dependent hydrolases"/>
    <property type="match status" value="1"/>
</dbReference>
<dbReference type="PANTHER" id="PTHR11647">
    <property type="entry name" value="HYDRANTOINASE/DIHYDROPYRIMIDINASE FAMILY MEMBER"/>
    <property type="match status" value="1"/>
</dbReference>
<feature type="compositionally biased region" description="Gly residues" evidence="1">
    <location>
        <begin position="133"/>
        <end position="142"/>
    </location>
</feature>
<feature type="region of interest" description="Disordered" evidence="1">
    <location>
        <begin position="122"/>
        <end position="155"/>
    </location>
</feature>
<protein>
    <submittedName>
        <fullName evidence="3">Amidohydrolase family protein</fullName>
    </submittedName>
</protein>
<dbReference type="InterPro" id="IPR013108">
    <property type="entry name" value="Amidohydro_3"/>
</dbReference>
<dbReference type="PANTHER" id="PTHR11647:SF1">
    <property type="entry name" value="COLLAPSIN RESPONSE MEDIATOR PROTEIN"/>
    <property type="match status" value="1"/>
</dbReference>
<evidence type="ECO:0000313" key="4">
    <source>
        <dbReference type="Proteomes" id="UP000612352"/>
    </source>
</evidence>